<dbReference type="EMBL" id="LPXH01000025">
    <property type="protein sequence ID" value="KUF41105.1"/>
    <property type="molecule type" value="Genomic_DNA"/>
</dbReference>
<keyword evidence="1" id="KW-1133">Transmembrane helix</keyword>
<dbReference type="RefSeq" id="WP_058879801.1">
    <property type="nucleotide sequence ID" value="NZ_LPXH01000025.1"/>
</dbReference>
<keyword evidence="1" id="KW-0472">Membrane</keyword>
<evidence type="ECO:0000313" key="2">
    <source>
        <dbReference type="EMBL" id="KUF41105.1"/>
    </source>
</evidence>
<proteinExistence type="predicted"/>
<name>A0A0W7Z187_9BURK</name>
<evidence type="ECO:0000256" key="1">
    <source>
        <dbReference type="SAM" id="Phobius"/>
    </source>
</evidence>
<evidence type="ECO:0008006" key="4">
    <source>
        <dbReference type="Google" id="ProtNLM"/>
    </source>
</evidence>
<dbReference type="AlphaFoldDB" id="A0A0W7Z187"/>
<dbReference type="STRING" id="225992.B5M06_11325"/>
<evidence type="ECO:0000313" key="3">
    <source>
        <dbReference type="Proteomes" id="UP000053300"/>
    </source>
</evidence>
<reference evidence="2 3" key="1">
    <citation type="submission" date="2015-12" db="EMBL/GenBank/DDBJ databases">
        <title>Complete genome sequence of a multi-drug resistant strain Acidovorax sp. 12322-1.</title>
        <authorList>
            <person name="Ming D."/>
            <person name="Wang M."/>
            <person name="Hu S."/>
            <person name="Zhou Y."/>
            <person name="Jiang T."/>
        </authorList>
    </citation>
    <scope>NUCLEOTIDE SEQUENCE [LARGE SCALE GENOMIC DNA]</scope>
    <source>
        <strain evidence="2 3">12322-1</strain>
    </source>
</reference>
<keyword evidence="1" id="KW-0812">Transmembrane</keyword>
<feature type="transmembrane region" description="Helical" evidence="1">
    <location>
        <begin position="119"/>
        <end position="138"/>
    </location>
</feature>
<protein>
    <recommendedName>
        <fullName evidence="4">DUF4149 domain-containing protein</fullName>
    </recommendedName>
</protein>
<feature type="transmembrane region" description="Helical" evidence="1">
    <location>
        <begin position="49"/>
        <end position="67"/>
    </location>
</feature>
<sequence>MAAHSTRPKAALALTGSWLLTLSLSTLAVAVLLHSASNWHAVRDQLQQLSLWQSWISIAACAGLLVISHKKHSENQQEWAQGALLIYVIGGLLTALVLHHGVLTQFLAQHESLLRQAQVLVLLALHWLCAVLTLRSLWRFRQAG</sequence>
<keyword evidence="3" id="KW-1185">Reference proteome</keyword>
<dbReference type="Proteomes" id="UP000053300">
    <property type="component" value="Unassembled WGS sequence"/>
</dbReference>
<organism evidence="2 3">
    <name type="scientific">Comamonas kerstersii</name>
    <dbReference type="NCBI Taxonomy" id="225992"/>
    <lineage>
        <taxon>Bacteria</taxon>
        <taxon>Pseudomonadati</taxon>
        <taxon>Pseudomonadota</taxon>
        <taxon>Betaproteobacteria</taxon>
        <taxon>Burkholderiales</taxon>
        <taxon>Comamonadaceae</taxon>
        <taxon>Comamonas</taxon>
    </lineage>
</organism>
<gene>
    <name evidence="2" type="ORF">AS359_09920</name>
</gene>
<feature type="transmembrane region" description="Helical" evidence="1">
    <location>
        <begin position="79"/>
        <end position="99"/>
    </location>
</feature>
<accession>A0A0W7Z187</accession>
<comment type="caution">
    <text evidence="2">The sequence shown here is derived from an EMBL/GenBank/DDBJ whole genome shotgun (WGS) entry which is preliminary data.</text>
</comment>